<evidence type="ECO:0000313" key="2">
    <source>
        <dbReference type="Proteomes" id="UP000821866"/>
    </source>
</evidence>
<reference evidence="1" key="1">
    <citation type="journal article" date="2020" name="Cell">
        <title>Large-Scale Comparative Analyses of Tick Genomes Elucidate Their Genetic Diversity and Vector Capacities.</title>
        <authorList>
            <consortium name="Tick Genome and Microbiome Consortium (TIGMIC)"/>
            <person name="Jia N."/>
            <person name="Wang J."/>
            <person name="Shi W."/>
            <person name="Du L."/>
            <person name="Sun Y."/>
            <person name="Zhan W."/>
            <person name="Jiang J.F."/>
            <person name="Wang Q."/>
            <person name="Zhang B."/>
            <person name="Ji P."/>
            <person name="Bell-Sakyi L."/>
            <person name="Cui X.M."/>
            <person name="Yuan T.T."/>
            <person name="Jiang B.G."/>
            <person name="Yang W.F."/>
            <person name="Lam T.T."/>
            <person name="Chang Q.C."/>
            <person name="Ding S.J."/>
            <person name="Wang X.J."/>
            <person name="Zhu J.G."/>
            <person name="Ruan X.D."/>
            <person name="Zhao L."/>
            <person name="Wei J.T."/>
            <person name="Ye R.Z."/>
            <person name="Que T.C."/>
            <person name="Du C.H."/>
            <person name="Zhou Y.H."/>
            <person name="Cheng J.X."/>
            <person name="Dai P.F."/>
            <person name="Guo W.B."/>
            <person name="Han X.H."/>
            <person name="Huang E.J."/>
            <person name="Li L.F."/>
            <person name="Wei W."/>
            <person name="Gao Y.C."/>
            <person name="Liu J.Z."/>
            <person name="Shao H.Z."/>
            <person name="Wang X."/>
            <person name="Wang C.C."/>
            <person name="Yang T.C."/>
            <person name="Huo Q.B."/>
            <person name="Li W."/>
            <person name="Chen H.Y."/>
            <person name="Chen S.E."/>
            <person name="Zhou L.G."/>
            <person name="Ni X.B."/>
            <person name="Tian J.H."/>
            <person name="Sheng Y."/>
            <person name="Liu T."/>
            <person name="Pan Y.S."/>
            <person name="Xia L.Y."/>
            <person name="Li J."/>
            <person name="Zhao F."/>
            <person name="Cao W.C."/>
        </authorList>
    </citation>
    <scope>NUCLEOTIDE SEQUENCE</scope>
    <source>
        <strain evidence="1">Rmic-2018</strain>
    </source>
</reference>
<comment type="caution">
    <text evidence="1">The sequence shown here is derived from an EMBL/GenBank/DDBJ whole genome shotgun (WGS) entry which is preliminary data.</text>
</comment>
<accession>A0A9J6DD23</accession>
<dbReference type="Proteomes" id="UP000821866">
    <property type="component" value="Chromosome 8"/>
</dbReference>
<name>A0A9J6DD23_RHIMP</name>
<dbReference type="EMBL" id="JABSTU010000010">
    <property type="protein sequence ID" value="KAH8019976.1"/>
    <property type="molecule type" value="Genomic_DNA"/>
</dbReference>
<protein>
    <submittedName>
        <fullName evidence="1">Uncharacterized protein</fullName>
    </submittedName>
</protein>
<dbReference type="VEuPathDB" id="VectorBase:LOC119175842"/>
<keyword evidence="2" id="KW-1185">Reference proteome</keyword>
<evidence type="ECO:0000313" key="1">
    <source>
        <dbReference type="EMBL" id="KAH8019976.1"/>
    </source>
</evidence>
<proteinExistence type="predicted"/>
<reference evidence="1" key="2">
    <citation type="submission" date="2021-09" db="EMBL/GenBank/DDBJ databases">
        <authorList>
            <person name="Jia N."/>
            <person name="Wang J."/>
            <person name="Shi W."/>
            <person name="Du L."/>
            <person name="Sun Y."/>
            <person name="Zhan W."/>
            <person name="Jiang J."/>
            <person name="Wang Q."/>
            <person name="Zhang B."/>
            <person name="Ji P."/>
            <person name="Sakyi L.B."/>
            <person name="Cui X."/>
            <person name="Yuan T."/>
            <person name="Jiang B."/>
            <person name="Yang W."/>
            <person name="Lam T.T.-Y."/>
            <person name="Chang Q."/>
            <person name="Ding S."/>
            <person name="Wang X."/>
            <person name="Zhu J."/>
            <person name="Ruan X."/>
            <person name="Zhao L."/>
            <person name="Wei J."/>
            <person name="Que T."/>
            <person name="Du C."/>
            <person name="Cheng J."/>
            <person name="Dai P."/>
            <person name="Han X."/>
            <person name="Huang E."/>
            <person name="Gao Y."/>
            <person name="Liu J."/>
            <person name="Shao H."/>
            <person name="Ye R."/>
            <person name="Li L."/>
            <person name="Wei W."/>
            <person name="Wang X."/>
            <person name="Wang C."/>
            <person name="Huo Q."/>
            <person name="Li W."/>
            <person name="Guo W."/>
            <person name="Chen H."/>
            <person name="Chen S."/>
            <person name="Zhou L."/>
            <person name="Zhou L."/>
            <person name="Ni X."/>
            <person name="Tian J."/>
            <person name="Zhou Y."/>
            <person name="Sheng Y."/>
            <person name="Liu T."/>
            <person name="Pan Y."/>
            <person name="Xia L."/>
            <person name="Li J."/>
            <person name="Zhao F."/>
            <person name="Cao W."/>
        </authorList>
    </citation>
    <scope>NUCLEOTIDE SEQUENCE</scope>
    <source>
        <strain evidence="1">Rmic-2018</strain>
        <tissue evidence="1">Larvae</tissue>
    </source>
</reference>
<sequence>MEPEPEVISGAGADSRNDLQVAFLPLMTADRQLLPLHFLTQGEDDEGAVPISPENEHWRRCGHGNVTSRQGRSFSTAACLFFLRQPRIVLESSTHA</sequence>
<organism evidence="1 2">
    <name type="scientific">Rhipicephalus microplus</name>
    <name type="common">Cattle tick</name>
    <name type="synonym">Boophilus microplus</name>
    <dbReference type="NCBI Taxonomy" id="6941"/>
    <lineage>
        <taxon>Eukaryota</taxon>
        <taxon>Metazoa</taxon>
        <taxon>Ecdysozoa</taxon>
        <taxon>Arthropoda</taxon>
        <taxon>Chelicerata</taxon>
        <taxon>Arachnida</taxon>
        <taxon>Acari</taxon>
        <taxon>Parasitiformes</taxon>
        <taxon>Ixodida</taxon>
        <taxon>Ixodoidea</taxon>
        <taxon>Ixodidae</taxon>
        <taxon>Rhipicephalinae</taxon>
        <taxon>Rhipicephalus</taxon>
        <taxon>Boophilus</taxon>
    </lineage>
</organism>
<gene>
    <name evidence="1" type="ORF">HPB51_023792</name>
</gene>
<dbReference type="AlphaFoldDB" id="A0A9J6DD23"/>